<organism evidence="7 8">
    <name type="scientific">Discostella pseudostelligera</name>
    <dbReference type="NCBI Taxonomy" id="259834"/>
    <lineage>
        <taxon>Eukaryota</taxon>
        <taxon>Sar</taxon>
        <taxon>Stramenopiles</taxon>
        <taxon>Ochrophyta</taxon>
        <taxon>Bacillariophyta</taxon>
        <taxon>Coscinodiscophyceae</taxon>
        <taxon>Thalassiosirophycidae</taxon>
        <taxon>Stephanodiscales</taxon>
        <taxon>Stephanodiscaceae</taxon>
        <taxon>Discostella</taxon>
    </lineage>
</organism>
<keyword evidence="3" id="KW-0507">mRNA processing</keyword>
<keyword evidence="6" id="KW-0539">Nucleus</keyword>
<dbReference type="PANTHER" id="PTHR13296">
    <property type="entry name" value="BCAS2 PROTEIN"/>
    <property type="match status" value="1"/>
</dbReference>
<dbReference type="EMBL" id="JALLBG020000216">
    <property type="protein sequence ID" value="KAL3758882.1"/>
    <property type="molecule type" value="Genomic_DNA"/>
</dbReference>
<dbReference type="Pfam" id="PF05700">
    <property type="entry name" value="BCAS2"/>
    <property type="match status" value="1"/>
</dbReference>
<keyword evidence="8" id="KW-1185">Reference proteome</keyword>
<dbReference type="PANTHER" id="PTHR13296:SF0">
    <property type="entry name" value="PRE-MRNA-SPLICING FACTOR SPF27"/>
    <property type="match status" value="1"/>
</dbReference>
<proteinExistence type="inferred from homology"/>
<evidence type="ECO:0000256" key="2">
    <source>
        <dbReference type="ARBA" id="ARBA00010788"/>
    </source>
</evidence>
<evidence type="ECO:0000256" key="6">
    <source>
        <dbReference type="ARBA" id="ARBA00023242"/>
    </source>
</evidence>
<comment type="similarity">
    <text evidence="2">Belongs to the SPF27 family.</text>
</comment>
<evidence type="ECO:0000256" key="4">
    <source>
        <dbReference type="ARBA" id="ARBA00022728"/>
    </source>
</evidence>
<dbReference type="GO" id="GO:0005681">
    <property type="term" value="C:spliceosomal complex"/>
    <property type="evidence" value="ECO:0007669"/>
    <property type="project" value="UniProtKB-KW"/>
</dbReference>
<keyword evidence="4" id="KW-0747">Spliceosome</keyword>
<sequence>MSAAAAAAVTDTSTTLIVHRDNYADNDNDTTVITASASSPNNEIVLDALSYVEPLDPNYEQYALSLVEAEMQQQYQQQQQQQVAMTDDDNIDVHPTLRRSIGALSESNNNFAKRAPLAAAAYEALVQKKRRQQQHPSNADGVVEHDADAISTGEKDNDDNTTKNIIITSSSSIDDLQTAIKQSKIQFEHQRLRYTNLELHSLFETPQKYTSYLSSLEKFYTVPTATAVEQQRLVVDGINGTRMEEQSACMNKLMGLQMKYGMLMDKNWKLGNALENLQMEVDGLEKQVVSGDE</sequence>
<gene>
    <name evidence="7" type="ORF">ACHAWU_003154</name>
</gene>
<dbReference type="AlphaFoldDB" id="A0ABD3M5I1"/>
<evidence type="ECO:0000313" key="8">
    <source>
        <dbReference type="Proteomes" id="UP001530293"/>
    </source>
</evidence>
<keyword evidence="5" id="KW-0508">mRNA splicing</keyword>
<protein>
    <submittedName>
        <fullName evidence="7">Uncharacterized protein</fullName>
    </submittedName>
</protein>
<evidence type="ECO:0000256" key="3">
    <source>
        <dbReference type="ARBA" id="ARBA00022664"/>
    </source>
</evidence>
<accession>A0ABD3M5I1</accession>
<dbReference type="Proteomes" id="UP001530293">
    <property type="component" value="Unassembled WGS sequence"/>
</dbReference>
<evidence type="ECO:0000256" key="1">
    <source>
        <dbReference type="ARBA" id="ARBA00004123"/>
    </source>
</evidence>
<dbReference type="GO" id="GO:0006397">
    <property type="term" value="P:mRNA processing"/>
    <property type="evidence" value="ECO:0007669"/>
    <property type="project" value="UniProtKB-KW"/>
</dbReference>
<comment type="subcellular location">
    <subcellularLocation>
        <location evidence="1">Nucleus</location>
    </subcellularLocation>
</comment>
<dbReference type="GO" id="GO:0008380">
    <property type="term" value="P:RNA splicing"/>
    <property type="evidence" value="ECO:0007669"/>
    <property type="project" value="UniProtKB-KW"/>
</dbReference>
<evidence type="ECO:0000256" key="5">
    <source>
        <dbReference type="ARBA" id="ARBA00023187"/>
    </source>
</evidence>
<reference evidence="7 8" key="1">
    <citation type="submission" date="2024-10" db="EMBL/GenBank/DDBJ databases">
        <title>Updated reference genomes for cyclostephanoid diatoms.</title>
        <authorList>
            <person name="Roberts W.R."/>
            <person name="Alverson A.J."/>
        </authorList>
    </citation>
    <scope>NUCLEOTIDE SEQUENCE [LARGE SCALE GENOMIC DNA]</scope>
    <source>
        <strain evidence="7 8">AJA232-27</strain>
    </source>
</reference>
<evidence type="ECO:0000313" key="7">
    <source>
        <dbReference type="EMBL" id="KAL3758882.1"/>
    </source>
</evidence>
<comment type="caution">
    <text evidence="7">The sequence shown here is derived from an EMBL/GenBank/DDBJ whole genome shotgun (WGS) entry which is preliminary data.</text>
</comment>
<name>A0ABD3M5I1_9STRA</name>
<dbReference type="InterPro" id="IPR008409">
    <property type="entry name" value="SPF27"/>
</dbReference>